<comment type="similarity">
    <text evidence="3 10">Belongs to the oxygen-dependent FAD-linked oxidoreductase family.</text>
</comment>
<evidence type="ECO:0000256" key="2">
    <source>
        <dbReference type="ARBA" id="ARBA00005083"/>
    </source>
</evidence>
<dbReference type="PROSITE" id="PS00862">
    <property type="entry name" value="OX2_COVAL_FAD"/>
    <property type="match status" value="1"/>
</dbReference>
<evidence type="ECO:0000256" key="10">
    <source>
        <dbReference type="RuleBase" id="RU367158"/>
    </source>
</evidence>
<dbReference type="InterPro" id="IPR036318">
    <property type="entry name" value="FAD-bd_PCMH-like_sf"/>
</dbReference>
<evidence type="ECO:0000256" key="5">
    <source>
        <dbReference type="ARBA" id="ARBA00016426"/>
    </source>
</evidence>
<dbReference type="Proteomes" id="UP001498771">
    <property type="component" value="Unassembled WGS sequence"/>
</dbReference>
<dbReference type="PANTHER" id="PTHR43762">
    <property type="entry name" value="L-GULONOLACTONE OXIDASE"/>
    <property type="match status" value="1"/>
</dbReference>
<dbReference type="Gene3D" id="3.30.70.2520">
    <property type="match status" value="1"/>
</dbReference>
<dbReference type="PIRSF" id="PIRSF000136">
    <property type="entry name" value="LGO_GLO"/>
    <property type="match status" value="1"/>
</dbReference>
<keyword evidence="10" id="KW-0496">Mitochondrion</keyword>
<keyword evidence="7 10" id="KW-0274">FAD</keyword>
<evidence type="ECO:0000256" key="1">
    <source>
        <dbReference type="ARBA" id="ARBA00001974"/>
    </source>
</evidence>
<dbReference type="Gene3D" id="3.30.465.10">
    <property type="match status" value="1"/>
</dbReference>
<comment type="pathway">
    <text evidence="2 10">Cofactor biosynthesis; D-erythroascorbate biosynthesis; dehydro-D-arabinono-1,4-lactone from D-arabinose: step 2/2.</text>
</comment>
<dbReference type="PANTHER" id="PTHR43762:SF1">
    <property type="entry name" value="D-ARABINONO-1,4-LACTONE OXIDASE"/>
    <property type="match status" value="1"/>
</dbReference>
<dbReference type="EMBL" id="JBBJBU010000001">
    <property type="protein sequence ID" value="KAK7208112.1"/>
    <property type="molecule type" value="Genomic_DNA"/>
</dbReference>
<keyword evidence="13" id="KW-1185">Reference proteome</keyword>
<protein>
    <recommendedName>
        <fullName evidence="5 10">D-arabinono-1,4-lactone oxidase</fullName>
        <shortName evidence="10">ALO</shortName>
        <ecNumber evidence="4 10">1.1.3.37</ecNumber>
    </recommendedName>
    <alternativeName>
        <fullName evidence="9 10">L-galactono-gamma-lactone oxidase</fullName>
    </alternativeName>
</protein>
<comment type="catalytic activity">
    <reaction evidence="10">
        <text>D-arabinono-1,4-lactone + O2 = dehydro-D-arabinono-1,4-lactone + H2O2 + H(+)</text>
        <dbReference type="Rhea" id="RHEA:23756"/>
        <dbReference type="ChEBI" id="CHEBI:15378"/>
        <dbReference type="ChEBI" id="CHEBI:15379"/>
        <dbReference type="ChEBI" id="CHEBI:16240"/>
        <dbReference type="ChEBI" id="CHEBI:16292"/>
        <dbReference type="ChEBI" id="CHEBI:58277"/>
        <dbReference type="EC" id="1.1.3.37"/>
    </reaction>
</comment>
<dbReference type="Gene3D" id="3.30.43.10">
    <property type="entry name" value="Uridine Diphospho-n-acetylenolpyruvylglucosamine Reductase, domain 2"/>
    <property type="match status" value="1"/>
</dbReference>
<evidence type="ECO:0000256" key="8">
    <source>
        <dbReference type="ARBA" id="ARBA00023002"/>
    </source>
</evidence>
<proteinExistence type="inferred from homology"/>
<evidence type="ECO:0000256" key="3">
    <source>
        <dbReference type="ARBA" id="ARBA00005466"/>
    </source>
</evidence>
<dbReference type="GeneID" id="90035825"/>
<evidence type="ECO:0000256" key="7">
    <source>
        <dbReference type="ARBA" id="ARBA00022827"/>
    </source>
</evidence>
<dbReference type="InterPro" id="IPR006093">
    <property type="entry name" value="Oxy_OxRdtase_FAD_BS"/>
</dbReference>
<evidence type="ECO:0000259" key="11">
    <source>
        <dbReference type="PROSITE" id="PS51387"/>
    </source>
</evidence>
<dbReference type="EC" id="1.1.3.37" evidence="4 10"/>
<dbReference type="NCBIfam" id="TIGR01678">
    <property type="entry name" value="FAD_lactone_ox"/>
    <property type="match status" value="1"/>
</dbReference>
<evidence type="ECO:0000256" key="6">
    <source>
        <dbReference type="ARBA" id="ARBA00022630"/>
    </source>
</evidence>
<gene>
    <name evidence="12" type="ORF">BZA70DRAFT_234816</name>
</gene>
<dbReference type="InterPro" id="IPR010031">
    <property type="entry name" value="FAD_lactone_oxidase-like"/>
</dbReference>
<feature type="domain" description="FAD-binding PCMH-type" evidence="11">
    <location>
        <begin position="13"/>
        <end position="192"/>
    </location>
</feature>
<dbReference type="InterPro" id="IPR030654">
    <property type="entry name" value="Sugar_lactone_oxidase"/>
</dbReference>
<keyword evidence="8 10" id="KW-0560">Oxidoreductase</keyword>
<dbReference type="SUPFAM" id="SSF56176">
    <property type="entry name" value="FAD-binding/transporter-associated domain-like"/>
    <property type="match status" value="1"/>
</dbReference>
<comment type="subcellular location">
    <subcellularLocation>
        <location evidence="10">Mitochondrion membrane</location>
    </subcellularLocation>
</comment>
<evidence type="ECO:0000313" key="12">
    <source>
        <dbReference type="EMBL" id="KAK7208112.1"/>
    </source>
</evidence>
<sequence>MENHVHTTWARTFECRPRLYHQPPTMDDLVALVHSARAAGVSLTVVGSGHSPSDIAMAAPNDWLVNLDSLCSVVSTFPVTAQKTPEYTDVRVEAGIRVYQLNAALAFRGLALQNLGSISEQSVAGLISTGTHGSSAFHGPLAQQVVDITLLTASGDFRTVSPTTDPDLFKAALLSLGKLGIVTHITFRTVPAFNIHSVQEIIDFDRLLADWRTLWTTKEFVRVWWFPYSRRCVLWRAEKSDLPLSKPRFSFYGTWLGRKLYESLLWFAVNVFPPAMPAVERFVFRRQYGATQTYGTPGAAVDEAVQGSVDGLNMDCLFKQYVNEWAVPARDGVEILTRVDQLVAQAAKDHDYYVHAPIEVRVSNCSTPPEDQIPDSPLAIVNANGGKGAIPGNFSRSLLEYAPRVDYPAPGEPITVDNLTLYINATMYRPFGRDPPIGKWYTEFEGVMVQYGGRPHWAKNFIGPAGILSAEEEKKRIKKDGEMVGIAGVFEKWYGEDGKKFKSIRQKLDPSGLFIGGREWAVRNGII</sequence>
<keyword evidence="6 10" id="KW-0285">Flavoprotein</keyword>
<dbReference type="InterPro" id="IPR016167">
    <property type="entry name" value="FAD-bd_PCMH_sub1"/>
</dbReference>
<dbReference type="RefSeq" id="XP_064771145.1">
    <property type="nucleotide sequence ID" value="XM_064910313.1"/>
</dbReference>
<evidence type="ECO:0000256" key="4">
    <source>
        <dbReference type="ARBA" id="ARBA00013136"/>
    </source>
</evidence>
<dbReference type="InterPro" id="IPR007173">
    <property type="entry name" value="ALO_C"/>
</dbReference>
<evidence type="ECO:0000313" key="13">
    <source>
        <dbReference type="Proteomes" id="UP001498771"/>
    </source>
</evidence>
<organism evidence="12 13">
    <name type="scientific">Myxozyma melibiosi</name>
    <dbReference type="NCBI Taxonomy" id="54550"/>
    <lineage>
        <taxon>Eukaryota</taxon>
        <taxon>Fungi</taxon>
        <taxon>Dikarya</taxon>
        <taxon>Ascomycota</taxon>
        <taxon>Saccharomycotina</taxon>
        <taxon>Lipomycetes</taxon>
        <taxon>Lipomycetales</taxon>
        <taxon>Lipomycetaceae</taxon>
        <taxon>Myxozyma</taxon>
    </lineage>
</organism>
<comment type="caution">
    <text evidence="12">The sequence shown here is derived from an EMBL/GenBank/DDBJ whole genome shotgun (WGS) entry which is preliminary data.</text>
</comment>
<dbReference type="InterPro" id="IPR016166">
    <property type="entry name" value="FAD-bd_PCMH"/>
</dbReference>
<comment type="cofactor">
    <cofactor evidence="1 10">
        <name>FAD</name>
        <dbReference type="ChEBI" id="CHEBI:57692"/>
    </cofactor>
</comment>
<dbReference type="InterPro" id="IPR016169">
    <property type="entry name" value="FAD-bd_PCMH_sub2"/>
</dbReference>
<accession>A0ABR1FEC1</accession>
<dbReference type="PROSITE" id="PS51387">
    <property type="entry name" value="FAD_PCMH"/>
    <property type="match status" value="1"/>
</dbReference>
<name>A0ABR1FEC1_9ASCO</name>
<dbReference type="InterPro" id="IPR006094">
    <property type="entry name" value="Oxid_FAD_bind_N"/>
</dbReference>
<reference evidence="12 13" key="1">
    <citation type="submission" date="2024-03" db="EMBL/GenBank/DDBJ databases">
        <title>Genome-scale model development and genomic sequencing of the oleaginous clade Lipomyces.</title>
        <authorList>
            <consortium name="Lawrence Berkeley National Laboratory"/>
            <person name="Czajka J.J."/>
            <person name="Han Y."/>
            <person name="Kim J."/>
            <person name="Mondo S.J."/>
            <person name="Hofstad B.A."/>
            <person name="Robles A."/>
            <person name="Haridas S."/>
            <person name="Riley R."/>
            <person name="LaButti K."/>
            <person name="Pangilinan J."/>
            <person name="Andreopoulos W."/>
            <person name="Lipzen A."/>
            <person name="Yan J."/>
            <person name="Wang M."/>
            <person name="Ng V."/>
            <person name="Grigoriev I.V."/>
            <person name="Spatafora J.W."/>
            <person name="Magnuson J.K."/>
            <person name="Baker S.E."/>
            <person name="Pomraning K.R."/>
        </authorList>
    </citation>
    <scope>NUCLEOTIDE SEQUENCE [LARGE SCALE GENOMIC DNA]</scope>
    <source>
        <strain evidence="12 13">Phaff 52-87</strain>
    </source>
</reference>
<dbReference type="Pfam" id="PF04030">
    <property type="entry name" value="ALO"/>
    <property type="match status" value="1"/>
</dbReference>
<evidence type="ECO:0000256" key="9">
    <source>
        <dbReference type="ARBA" id="ARBA00033418"/>
    </source>
</evidence>
<dbReference type="Pfam" id="PF01565">
    <property type="entry name" value="FAD_binding_4"/>
    <property type="match status" value="1"/>
</dbReference>